<feature type="transmembrane region" description="Helical" evidence="1">
    <location>
        <begin position="43"/>
        <end position="60"/>
    </location>
</feature>
<feature type="transmembrane region" description="Helical" evidence="1">
    <location>
        <begin position="9"/>
        <end position="31"/>
    </location>
</feature>
<protein>
    <submittedName>
        <fullName evidence="2">Uncharacterized protein</fullName>
    </submittedName>
</protein>
<comment type="caution">
    <text evidence="2">The sequence shown here is derived from an EMBL/GenBank/DDBJ whole genome shotgun (WGS) entry which is preliminary data.</text>
</comment>
<dbReference type="AlphaFoldDB" id="A0A926S0Q1"/>
<name>A0A926S0Q1_9SPHI</name>
<keyword evidence="1" id="KW-0472">Membrane</keyword>
<feature type="transmembrane region" description="Helical" evidence="1">
    <location>
        <begin position="228"/>
        <end position="250"/>
    </location>
</feature>
<feature type="transmembrane region" description="Helical" evidence="1">
    <location>
        <begin position="199"/>
        <end position="216"/>
    </location>
</feature>
<accession>A0A926S0Q1</accession>
<reference evidence="2" key="1">
    <citation type="submission" date="2020-09" db="EMBL/GenBank/DDBJ databases">
        <title>Novel species of Mucilaginibacter isolated from a glacier on the Tibetan Plateau.</title>
        <authorList>
            <person name="Liu Q."/>
            <person name="Xin Y.-H."/>
        </authorList>
    </citation>
    <scope>NUCLEOTIDE SEQUENCE</scope>
    <source>
        <strain evidence="2">ZB1P21</strain>
    </source>
</reference>
<gene>
    <name evidence="2" type="ORF">IDJ76_08850</name>
</gene>
<organism evidence="2 3">
    <name type="scientific">Mucilaginibacter glaciei</name>
    <dbReference type="NCBI Taxonomy" id="2772109"/>
    <lineage>
        <taxon>Bacteria</taxon>
        <taxon>Pseudomonadati</taxon>
        <taxon>Bacteroidota</taxon>
        <taxon>Sphingobacteriia</taxon>
        <taxon>Sphingobacteriales</taxon>
        <taxon>Sphingobacteriaceae</taxon>
        <taxon>Mucilaginibacter</taxon>
    </lineage>
</organism>
<sequence>MEKEYKISVLYKIVYGIFITIIFGFAVFLTSEGLKKHHSTSNYISGVLAFVIGAVWTLYLKMKRVIIAEDAVEVISLFGSCKVYADGIKGFRVMDKLLIIYLINGERKKLRIYGPQLMDKSEEMIAQLSNLCPDLDTVEYQQEMGLILNDNALGYSENERNEKLESAKRKALIFNIGGGVLFVGCFFRNYGFIVCLMTFFYPLIGIFLIISGKGLIKFFTKNNSPLPSVYVGMYIPSMVLLIVTIIDYHIINHSDVWVPFLLISSVLIIVISIKGITKKGGAAQFVILLVIALFYGYGSTLMINCGFDQSAPQIFDATVVDKYKTKDVPYVKISDWGSYKESGEIKILNSFYEQVQIGSTIKVNSKRGGLNIPWYYIPQ</sequence>
<proteinExistence type="predicted"/>
<keyword evidence="1" id="KW-0812">Transmembrane</keyword>
<dbReference type="EMBL" id="JACWMX010000003">
    <property type="protein sequence ID" value="MBD1393205.1"/>
    <property type="molecule type" value="Genomic_DNA"/>
</dbReference>
<feature type="transmembrane region" description="Helical" evidence="1">
    <location>
        <begin position="172"/>
        <end position="193"/>
    </location>
</feature>
<keyword evidence="3" id="KW-1185">Reference proteome</keyword>
<evidence type="ECO:0000313" key="2">
    <source>
        <dbReference type="EMBL" id="MBD1393205.1"/>
    </source>
</evidence>
<dbReference type="Proteomes" id="UP000619078">
    <property type="component" value="Unassembled WGS sequence"/>
</dbReference>
<feature type="transmembrane region" description="Helical" evidence="1">
    <location>
        <begin position="285"/>
        <end position="303"/>
    </location>
</feature>
<keyword evidence="1" id="KW-1133">Transmembrane helix</keyword>
<evidence type="ECO:0000256" key="1">
    <source>
        <dbReference type="SAM" id="Phobius"/>
    </source>
</evidence>
<dbReference type="RefSeq" id="WP_191162886.1">
    <property type="nucleotide sequence ID" value="NZ_JACWMX010000003.1"/>
</dbReference>
<evidence type="ECO:0000313" key="3">
    <source>
        <dbReference type="Proteomes" id="UP000619078"/>
    </source>
</evidence>
<feature type="transmembrane region" description="Helical" evidence="1">
    <location>
        <begin position="256"/>
        <end position="273"/>
    </location>
</feature>